<proteinExistence type="predicted"/>
<keyword evidence="1" id="KW-0812">Transmembrane</keyword>
<organism evidence="2 3">
    <name type="scientific">Alistipes onderdonkii</name>
    <dbReference type="NCBI Taxonomy" id="328813"/>
    <lineage>
        <taxon>Bacteria</taxon>
        <taxon>Pseudomonadati</taxon>
        <taxon>Bacteroidota</taxon>
        <taxon>Bacteroidia</taxon>
        <taxon>Bacteroidales</taxon>
        <taxon>Rikenellaceae</taxon>
        <taxon>Alistipes</taxon>
    </lineage>
</organism>
<dbReference type="Proteomes" id="UP000323119">
    <property type="component" value="Unassembled WGS sequence"/>
</dbReference>
<feature type="transmembrane region" description="Helical" evidence="1">
    <location>
        <begin position="79"/>
        <end position="102"/>
    </location>
</feature>
<feature type="transmembrane region" description="Helical" evidence="1">
    <location>
        <begin position="108"/>
        <end position="125"/>
    </location>
</feature>
<evidence type="ECO:0000313" key="3">
    <source>
        <dbReference type="Proteomes" id="UP000323119"/>
    </source>
</evidence>
<dbReference type="EMBL" id="VVUY01000009">
    <property type="protein sequence ID" value="KAA2559025.1"/>
    <property type="molecule type" value="Genomic_DNA"/>
</dbReference>
<sequence length="141" mass="14929">MVAARIEHSGVVERTERDTVYVRITSHSACGTCKAREACGLAEAQDKIVAVKSPDAAQFAVGEQVIVGVRRSAGAVAVILAYVGALAVLLAVLVAAVAVLGWSEGRGALAALGAVGVYYCVLWLFRHKIEHTIHFSITKHY</sequence>
<dbReference type="PANTHER" id="PTHR35867">
    <property type="entry name" value="PROTEIN RSEC"/>
    <property type="match status" value="1"/>
</dbReference>
<dbReference type="PANTHER" id="PTHR35867:SF1">
    <property type="entry name" value="PROTEIN RSEC"/>
    <property type="match status" value="1"/>
</dbReference>
<reference evidence="2 3" key="1">
    <citation type="journal article" date="2019" name="Nat. Med.">
        <title>A library of human gut bacterial isolates paired with longitudinal multiomics data enables mechanistic microbiome research.</title>
        <authorList>
            <person name="Poyet M."/>
            <person name="Groussin M."/>
            <person name="Gibbons S.M."/>
            <person name="Avila-Pacheco J."/>
            <person name="Jiang X."/>
            <person name="Kearney S.M."/>
            <person name="Perrotta A.R."/>
            <person name="Berdy B."/>
            <person name="Zhao S."/>
            <person name="Lieberman T.D."/>
            <person name="Swanson P.K."/>
            <person name="Smith M."/>
            <person name="Roesemann S."/>
            <person name="Alexander J.E."/>
            <person name="Rich S.A."/>
            <person name="Livny J."/>
            <person name="Vlamakis H."/>
            <person name="Clish C."/>
            <person name="Bullock K."/>
            <person name="Deik A."/>
            <person name="Scott J."/>
            <person name="Pierce K.A."/>
            <person name="Xavier R.J."/>
            <person name="Alm E.J."/>
        </authorList>
    </citation>
    <scope>NUCLEOTIDE SEQUENCE [LARGE SCALE GENOMIC DNA]</scope>
    <source>
        <strain evidence="2 3">BIOML-A204</strain>
    </source>
</reference>
<evidence type="ECO:0000256" key="1">
    <source>
        <dbReference type="SAM" id="Phobius"/>
    </source>
</evidence>
<dbReference type="InterPro" id="IPR007359">
    <property type="entry name" value="SigmaE_reg_RseC_MucC"/>
</dbReference>
<gene>
    <name evidence="2" type="ORF">F2S36_11220</name>
</gene>
<accession>A0A9P3ZIP0</accession>
<keyword evidence="1" id="KW-1133">Transmembrane helix</keyword>
<dbReference type="AlphaFoldDB" id="A0A9P3ZIP0"/>
<dbReference type="Pfam" id="PF04246">
    <property type="entry name" value="RseC_MucC"/>
    <property type="match status" value="1"/>
</dbReference>
<keyword evidence="1" id="KW-0472">Membrane</keyword>
<name>A0A9P3ZIP0_9BACT</name>
<comment type="caution">
    <text evidence="2">The sequence shown here is derived from an EMBL/GenBank/DDBJ whole genome shotgun (WGS) entry which is preliminary data.</text>
</comment>
<protein>
    <submittedName>
        <fullName evidence="2">SoxR reducing system RseC family protein</fullName>
    </submittedName>
</protein>
<evidence type="ECO:0000313" key="2">
    <source>
        <dbReference type="EMBL" id="KAA2559025.1"/>
    </source>
</evidence>